<dbReference type="Proteomes" id="UP000292052">
    <property type="component" value="Unassembled WGS sequence"/>
</dbReference>
<gene>
    <name evidence="1" type="ORF">BDFB_014207</name>
</gene>
<proteinExistence type="predicted"/>
<dbReference type="EMBL" id="QDEB01128118">
    <property type="protein sequence ID" value="RZB39439.1"/>
    <property type="molecule type" value="Genomic_DNA"/>
</dbReference>
<name>A0A482V8A8_ASBVE</name>
<evidence type="ECO:0000313" key="2">
    <source>
        <dbReference type="Proteomes" id="UP000292052"/>
    </source>
</evidence>
<sequence length="8" mass="931">MYPGLLHT</sequence>
<evidence type="ECO:0000313" key="1">
    <source>
        <dbReference type="EMBL" id="RZB39439.1"/>
    </source>
</evidence>
<keyword evidence="2" id="KW-1185">Reference proteome</keyword>
<accession>A0A482V8A8</accession>
<comment type="caution">
    <text evidence="1">The sequence shown here is derived from an EMBL/GenBank/DDBJ whole genome shotgun (WGS) entry which is preliminary data.</text>
</comment>
<reference evidence="1 2" key="1">
    <citation type="submission" date="2017-03" db="EMBL/GenBank/DDBJ databases">
        <title>Genome of the blue death feigning beetle - Asbolus verrucosus.</title>
        <authorList>
            <person name="Rider S.D."/>
        </authorList>
    </citation>
    <scope>NUCLEOTIDE SEQUENCE [LARGE SCALE GENOMIC DNA]</scope>
    <source>
        <strain evidence="1">Butters</strain>
        <tissue evidence="1">Head and leg muscle</tissue>
    </source>
</reference>
<protein>
    <submittedName>
        <fullName evidence="1">Uncharacterized protein</fullName>
    </submittedName>
</protein>
<organism evidence="1 2">
    <name type="scientific">Asbolus verrucosus</name>
    <name type="common">Desert ironclad beetle</name>
    <dbReference type="NCBI Taxonomy" id="1661398"/>
    <lineage>
        <taxon>Eukaryota</taxon>
        <taxon>Metazoa</taxon>
        <taxon>Ecdysozoa</taxon>
        <taxon>Arthropoda</taxon>
        <taxon>Hexapoda</taxon>
        <taxon>Insecta</taxon>
        <taxon>Pterygota</taxon>
        <taxon>Neoptera</taxon>
        <taxon>Endopterygota</taxon>
        <taxon>Coleoptera</taxon>
        <taxon>Polyphaga</taxon>
        <taxon>Cucujiformia</taxon>
        <taxon>Tenebrionidae</taxon>
        <taxon>Pimeliinae</taxon>
        <taxon>Asbolus</taxon>
    </lineage>
</organism>